<organism evidence="1 2">
    <name type="scientific">Vitrella brassicaformis (strain CCMP3155)</name>
    <dbReference type="NCBI Taxonomy" id="1169540"/>
    <lineage>
        <taxon>Eukaryota</taxon>
        <taxon>Sar</taxon>
        <taxon>Alveolata</taxon>
        <taxon>Colpodellida</taxon>
        <taxon>Vitrellaceae</taxon>
        <taxon>Vitrella</taxon>
    </lineage>
</organism>
<protein>
    <submittedName>
        <fullName evidence="1">Uncharacterized protein</fullName>
    </submittedName>
</protein>
<dbReference type="VEuPathDB" id="CryptoDB:Vbra_4183"/>
<accession>A0A0G4F6Z2</accession>
<dbReference type="Proteomes" id="UP000041254">
    <property type="component" value="Unassembled WGS sequence"/>
</dbReference>
<dbReference type="AlphaFoldDB" id="A0A0G4F6Z2"/>
<gene>
    <name evidence="1" type="ORF">Vbra_4183</name>
</gene>
<name>A0A0G4F6Z2_VITBC</name>
<proteinExistence type="predicted"/>
<reference evidence="1 2" key="1">
    <citation type="submission" date="2014-11" db="EMBL/GenBank/DDBJ databases">
        <authorList>
            <person name="Zhu J."/>
            <person name="Qi W."/>
            <person name="Song R."/>
        </authorList>
    </citation>
    <scope>NUCLEOTIDE SEQUENCE [LARGE SCALE GENOMIC DNA]</scope>
</reference>
<evidence type="ECO:0000313" key="2">
    <source>
        <dbReference type="Proteomes" id="UP000041254"/>
    </source>
</evidence>
<evidence type="ECO:0000313" key="1">
    <source>
        <dbReference type="EMBL" id="CEM07783.1"/>
    </source>
</evidence>
<dbReference type="PhylomeDB" id="A0A0G4F6Z2"/>
<keyword evidence="2" id="KW-1185">Reference proteome</keyword>
<sequence length="211" mass="23872">MAIYKIIGQQLIHHTHSLALQQIGSAHYRIGDQWFRVVPLGELPGSHRYAEGYKRTDPVIRRHAFLFPSFSAFPLRTLLSQWSDEEGLGDNTVLTAPIGHDDPRYGRLLTDDIGEDLSIAIGYRTDQGDLNAAILTDYRYVIVSGFRLNETVAAHVWVGYGNIVLRTTEAPAADRSQPVAQRFPKSIPLWRRVLRHFELETDVIDRGRVIG</sequence>
<dbReference type="EMBL" id="CDMY01000377">
    <property type="protein sequence ID" value="CEM07783.1"/>
    <property type="molecule type" value="Genomic_DNA"/>
</dbReference>
<dbReference type="InParanoid" id="A0A0G4F6Z2"/>